<keyword evidence="1" id="KW-1133">Transmembrane helix</keyword>
<feature type="non-terminal residue" evidence="2">
    <location>
        <position position="1"/>
    </location>
</feature>
<organism evidence="2 3">
    <name type="scientific">Mycena rosella</name>
    <name type="common">Pink bonnet</name>
    <name type="synonym">Agaricus rosellus</name>
    <dbReference type="NCBI Taxonomy" id="1033263"/>
    <lineage>
        <taxon>Eukaryota</taxon>
        <taxon>Fungi</taxon>
        <taxon>Dikarya</taxon>
        <taxon>Basidiomycota</taxon>
        <taxon>Agaricomycotina</taxon>
        <taxon>Agaricomycetes</taxon>
        <taxon>Agaricomycetidae</taxon>
        <taxon>Agaricales</taxon>
        <taxon>Marasmiineae</taxon>
        <taxon>Mycenaceae</taxon>
        <taxon>Mycena</taxon>
    </lineage>
</organism>
<dbReference type="Proteomes" id="UP001221757">
    <property type="component" value="Unassembled WGS sequence"/>
</dbReference>
<dbReference type="AlphaFoldDB" id="A0AAD7C0F8"/>
<feature type="transmembrane region" description="Helical" evidence="1">
    <location>
        <begin position="123"/>
        <end position="144"/>
    </location>
</feature>
<name>A0AAD7C0F8_MYCRO</name>
<keyword evidence="3" id="KW-1185">Reference proteome</keyword>
<feature type="transmembrane region" description="Helical" evidence="1">
    <location>
        <begin position="45"/>
        <end position="68"/>
    </location>
</feature>
<evidence type="ECO:0000313" key="3">
    <source>
        <dbReference type="Proteomes" id="UP001221757"/>
    </source>
</evidence>
<keyword evidence="1" id="KW-0472">Membrane</keyword>
<feature type="transmembrane region" description="Helical" evidence="1">
    <location>
        <begin position="80"/>
        <end position="103"/>
    </location>
</feature>
<accession>A0AAD7C0F8</accession>
<evidence type="ECO:0000256" key="1">
    <source>
        <dbReference type="SAM" id="Phobius"/>
    </source>
</evidence>
<protein>
    <submittedName>
        <fullName evidence="2">Uncharacterized protein</fullName>
    </submittedName>
</protein>
<dbReference type="PANTHER" id="PTHR40465">
    <property type="entry name" value="CHROMOSOME 1, WHOLE GENOME SHOTGUN SEQUENCE"/>
    <property type="match status" value="1"/>
</dbReference>
<evidence type="ECO:0000313" key="2">
    <source>
        <dbReference type="EMBL" id="KAJ7635426.1"/>
    </source>
</evidence>
<dbReference type="EMBL" id="JARKIE010000472">
    <property type="protein sequence ID" value="KAJ7635426.1"/>
    <property type="molecule type" value="Genomic_DNA"/>
</dbReference>
<gene>
    <name evidence="2" type="ORF">B0H17DRAFT_1107543</name>
</gene>
<proteinExistence type="predicted"/>
<keyword evidence="1" id="KW-0812">Transmembrane</keyword>
<comment type="caution">
    <text evidence="2">The sequence shown here is derived from an EMBL/GenBank/DDBJ whole genome shotgun (WGS) entry which is preliminary data.</text>
</comment>
<sequence>TDTLFLGARALLLHYHPTAIPQTTVMMEANPPAPTPDEIASVAGPFLMGVVMTWFLLGVYMMQAHFYFLTYNDGSIIRGLVITISALEVAQLIFSTSNAWYYLIKTWGNFSGFSIVPREATVLVLLCGISSMIVQTFYVWRIWFLSYSY</sequence>
<dbReference type="PANTHER" id="PTHR40465:SF1">
    <property type="entry name" value="DUF6534 DOMAIN-CONTAINING PROTEIN"/>
    <property type="match status" value="1"/>
</dbReference>
<feature type="non-terminal residue" evidence="2">
    <location>
        <position position="149"/>
    </location>
</feature>
<reference evidence="2" key="1">
    <citation type="submission" date="2023-03" db="EMBL/GenBank/DDBJ databases">
        <title>Massive genome expansion in bonnet fungi (Mycena s.s.) driven by repeated elements and novel gene families across ecological guilds.</title>
        <authorList>
            <consortium name="Lawrence Berkeley National Laboratory"/>
            <person name="Harder C.B."/>
            <person name="Miyauchi S."/>
            <person name="Viragh M."/>
            <person name="Kuo A."/>
            <person name="Thoen E."/>
            <person name="Andreopoulos B."/>
            <person name="Lu D."/>
            <person name="Skrede I."/>
            <person name="Drula E."/>
            <person name="Henrissat B."/>
            <person name="Morin E."/>
            <person name="Kohler A."/>
            <person name="Barry K."/>
            <person name="LaButti K."/>
            <person name="Morin E."/>
            <person name="Salamov A."/>
            <person name="Lipzen A."/>
            <person name="Mereny Z."/>
            <person name="Hegedus B."/>
            <person name="Baldrian P."/>
            <person name="Stursova M."/>
            <person name="Weitz H."/>
            <person name="Taylor A."/>
            <person name="Grigoriev I.V."/>
            <person name="Nagy L.G."/>
            <person name="Martin F."/>
            <person name="Kauserud H."/>
        </authorList>
    </citation>
    <scope>NUCLEOTIDE SEQUENCE</scope>
    <source>
        <strain evidence="2">CBHHK067</strain>
    </source>
</reference>